<feature type="domain" description="BZIP" evidence="3">
    <location>
        <begin position="102"/>
        <end position="148"/>
    </location>
</feature>
<feature type="compositionally biased region" description="Basic and acidic residues" evidence="2">
    <location>
        <begin position="95"/>
        <end position="105"/>
    </location>
</feature>
<dbReference type="CDD" id="cd14686">
    <property type="entry name" value="bZIP"/>
    <property type="match status" value="1"/>
</dbReference>
<proteinExistence type="predicted"/>
<dbReference type="SMART" id="SM00338">
    <property type="entry name" value="BRLZ"/>
    <property type="match status" value="1"/>
</dbReference>
<evidence type="ECO:0000313" key="4">
    <source>
        <dbReference type="EMBL" id="KYQ99840.1"/>
    </source>
</evidence>
<dbReference type="InterPro" id="IPR046347">
    <property type="entry name" value="bZIP_sf"/>
</dbReference>
<name>A0A152A194_TIELA</name>
<organism evidence="4 5">
    <name type="scientific">Tieghemostelium lacteum</name>
    <name type="common">Slime mold</name>
    <name type="synonym">Dictyostelium lacteum</name>
    <dbReference type="NCBI Taxonomy" id="361077"/>
    <lineage>
        <taxon>Eukaryota</taxon>
        <taxon>Amoebozoa</taxon>
        <taxon>Evosea</taxon>
        <taxon>Eumycetozoa</taxon>
        <taxon>Dictyostelia</taxon>
        <taxon>Dictyosteliales</taxon>
        <taxon>Raperosteliaceae</taxon>
        <taxon>Tieghemostelium</taxon>
    </lineage>
</organism>
<dbReference type="Pfam" id="PF07716">
    <property type="entry name" value="bZIP_2"/>
    <property type="match status" value="1"/>
</dbReference>
<feature type="region of interest" description="Disordered" evidence="2">
    <location>
        <begin position="62"/>
        <end position="113"/>
    </location>
</feature>
<feature type="region of interest" description="Disordered" evidence="2">
    <location>
        <begin position="424"/>
        <end position="459"/>
    </location>
</feature>
<protein>
    <submittedName>
        <fullName evidence="4">Putative basic-leucine zipper transcription factor</fullName>
    </submittedName>
</protein>
<reference evidence="4 5" key="1">
    <citation type="submission" date="2015-12" db="EMBL/GenBank/DDBJ databases">
        <title>Dictyostelia acquired genes for synthesis and detection of signals that induce cell-type specialization by lateral gene transfer from prokaryotes.</title>
        <authorList>
            <person name="Gloeckner G."/>
            <person name="Schaap P."/>
        </authorList>
    </citation>
    <scope>NUCLEOTIDE SEQUENCE [LARGE SCALE GENOMIC DNA]</scope>
    <source>
        <strain evidence="4 5">TK</strain>
    </source>
</reference>
<comment type="caution">
    <text evidence="4">The sequence shown here is derived from an EMBL/GenBank/DDBJ whole genome shotgun (WGS) entry which is preliminary data.</text>
</comment>
<dbReference type="InterPro" id="IPR004827">
    <property type="entry name" value="bZIP"/>
</dbReference>
<evidence type="ECO:0000259" key="3">
    <source>
        <dbReference type="PROSITE" id="PS50217"/>
    </source>
</evidence>
<dbReference type="PROSITE" id="PS50217">
    <property type="entry name" value="BZIP"/>
    <property type="match status" value="1"/>
</dbReference>
<dbReference type="AlphaFoldDB" id="A0A152A194"/>
<feature type="region of interest" description="Disordered" evidence="2">
    <location>
        <begin position="1"/>
        <end position="32"/>
    </location>
</feature>
<dbReference type="Gene3D" id="1.20.5.170">
    <property type="match status" value="1"/>
</dbReference>
<feature type="compositionally biased region" description="Polar residues" evidence="2">
    <location>
        <begin position="1"/>
        <end position="14"/>
    </location>
</feature>
<evidence type="ECO:0000256" key="1">
    <source>
        <dbReference type="SAM" id="Coils"/>
    </source>
</evidence>
<dbReference type="GO" id="GO:0003700">
    <property type="term" value="F:DNA-binding transcription factor activity"/>
    <property type="evidence" value="ECO:0007669"/>
    <property type="project" value="InterPro"/>
</dbReference>
<keyword evidence="5" id="KW-1185">Reference proteome</keyword>
<sequence>MYSNSSFHQNTPHQNSNNNNNIINNNNSPQMDNYTEFIHQQYNINLEDINHQQHVHPNILEHQQHQHQPNPQYQHNIQNNNNNNLNQSKSSSGDEEQKNDKTEKLKARRTNQNIASRNYRQRKKVYIKEMEEKISQLTLENDSLKQSLFKVGGSPTDMLKLSDDTIYYMGQIRQQIMKIDMALRNNEPDPVLRQIITEWDHLTEKGIHVNEKEIEAFVHPYTQAKLALIGYRPSGNPWTQFVNDPSRTEWWKMYTAKAKITPEQTEHIIVIWKKFKEDQASLRKELDQLDDYIKKFCIHKIFTMPDCDKLLEMLSQPFVITESVDSDIIDSTEVLEFIYNLEKLKQKFTKMHRLLWDTSKQISRYLTVRQEASLLVVVHSNTKYVHTNMEMANNLWNQINRSNIKTLLNLSNYQIPNTINPFDKSFPSPINNNNNNNNNNSSNNNNNNSSNSSSLPRYKGKFNINTTSIVNNQQVPIDKDFIYHNVTNQNFSISPNGTATTTTTTTTTTTLNSGTKGGLNSSNNSNGSNINISPLTTPLTSPLSGIPSPTTLTDASPNINNGNSNNNTSSGQEFHFHYYQPQGIQ</sequence>
<dbReference type="InParanoid" id="A0A152A194"/>
<feature type="region of interest" description="Disordered" evidence="2">
    <location>
        <begin position="544"/>
        <end position="573"/>
    </location>
</feature>
<keyword evidence="1" id="KW-0175">Coiled coil</keyword>
<dbReference type="OrthoDB" id="19142at2759"/>
<evidence type="ECO:0000313" key="5">
    <source>
        <dbReference type="Proteomes" id="UP000076078"/>
    </source>
</evidence>
<dbReference type="EMBL" id="LODT01000020">
    <property type="protein sequence ID" value="KYQ99840.1"/>
    <property type="molecule type" value="Genomic_DNA"/>
</dbReference>
<dbReference type="Proteomes" id="UP000076078">
    <property type="component" value="Unassembled WGS sequence"/>
</dbReference>
<feature type="coiled-coil region" evidence="1">
    <location>
        <begin position="120"/>
        <end position="147"/>
    </location>
</feature>
<accession>A0A152A194</accession>
<dbReference type="SUPFAM" id="SSF57959">
    <property type="entry name" value="Leucine zipper domain"/>
    <property type="match status" value="1"/>
</dbReference>
<evidence type="ECO:0000256" key="2">
    <source>
        <dbReference type="SAM" id="MobiDB-lite"/>
    </source>
</evidence>
<gene>
    <name evidence="4" type="ORF">DLAC_03791</name>
</gene>
<feature type="compositionally biased region" description="Low complexity" evidence="2">
    <location>
        <begin position="15"/>
        <end position="28"/>
    </location>
</feature>
<feature type="region of interest" description="Disordered" evidence="2">
    <location>
        <begin position="497"/>
        <end position="527"/>
    </location>
</feature>
<feature type="compositionally biased region" description="Low complexity" evidence="2">
    <location>
        <begin position="544"/>
        <end position="570"/>
    </location>
</feature>
<feature type="compositionally biased region" description="Low complexity" evidence="2">
    <location>
        <begin position="66"/>
        <end position="87"/>
    </location>
</feature>
<feature type="compositionally biased region" description="Low complexity" evidence="2">
    <location>
        <begin position="431"/>
        <end position="454"/>
    </location>
</feature>
<feature type="compositionally biased region" description="Low complexity" evidence="2">
    <location>
        <begin position="498"/>
        <end position="527"/>
    </location>
</feature>